<keyword evidence="1" id="KW-0614">Plasmid</keyword>
<dbReference type="OrthoDB" id="9799601at2"/>
<keyword evidence="2" id="KW-1185">Reference proteome</keyword>
<sequence length="71" mass="7710">MKTIGITPAGEKGKEIGAARLKGLSVISIDEYRKCPVFDAAATNRSARRSYKREGPVGATIGFVKPLRWFA</sequence>
<name>A0A387G1L8_9HYPH</name>
<accession>A0A387G1L8</accession>
<evidence type="ECO:0000313" key="2">
    <source>
        <dbReference type="Proteomes" id="UP000282195"/>
    </source>
</evidence>
<gene>
    <name evidence="1" type="ORF">CCGE525_25840</name>
</gene>
<proteinExistence type="predicted"/>
<reference evidence="1 2" key="1">
    <citation type="submission" date="2018-10" db="EMBL/GenBank/DDBJ databases">
        <title>Rhizobium etli, R. leguminosarum and a new Rhizobium genospecies from Phaseolus dumosus.</title>
        <authorList>
            <person name="Ramirez-Puebla S.T."/>
            <person name="Rogel-Hernandez M.A."/>
            <person name="Guerrero G."/>
            <person name="Ormeno-Orrillo E."/>
            <person name="Martinez-Romero J.C."/>
            <person name="Negrete-Yankelevich S."/>
            <person name="Martinez-Romero E."/>
        </authorList>
    </citation>
    <scope>NUCLEOTIDE SEQUENCE [LARGE SCALE GENOMIC DNA]</scope>
    <source>
        <strain evidence="1 2">CCGE525</strain>
        <plasmid evidence="2">prccge525c</plasmid>
    </source>
</reference>
<organism evidence="1 2">
    <name type="scientific">Rhizobium jaguaris</name>
    <dbReference type="NCBI Taxonomy" id="1312183"/>
    <lineage>
        <taxon>Bacteria</taxon>
        <taxon>Pseudomonadati</taxon>
        <taxon>Pseudomonadota</taxon>
        <taxon>Alphaproteobacteria</taxon>
        <taxon>Hyphomicrobiales</taxon>
        <taxon>Rhizobiaceae</taxon>
        <taxon>Rhizobium/Agrobacterium group</taxon>
        <taxon>Rhizobium</taxon>
    </lineage>
</organism>
<protein>
    <submittedName>
        <fullName evidence="1">Uncharacterized protein</fullName>
    </submittedName>
</protein>
<dbReference type="KEGG" id="rjg:CCGE525_25840"/>
<dbReference type="AlphaFoldDB" id="A0A387G1L8"/>
<dbReference type="EMBL" id="CP032695">
    <property type="protein sequence ID" value="AYG62244.1"/>
    <property type="molecule type" value="Genomic_DNA"/>
</dbReference>
<dbReference type="Proteomes" id="UP000282195">
    <property type="component" value="Plasmid pRCCGE525c"/>
</dbReference>
<evidence type="ECO:0000313" key="1">
    <source>
        <dbReference type="EMBL" id="AYG62244.1"/>
    </source>
</evidence>
<geneLocation type="plasmid" evidence="2">
    <name>prccge525c</name>
</geneLocation>